<comment type="caution">
    <text evidence="1">The sequence shown here is derived from an EMBL/GenBank/DDBJ whole genome shotgun (WGS) entry which is preliminary data.</text>
</comment>
<dbReference type="RefSeq" id="WP_353982596.1">
    <property type="nucleotide sequence ID" value="NZ_JBEWLY010000005.1"/>
</dbReference>
<keyword evidence="2" id="KW-1185">Reference proteome</keyword>
<protein>
    <submittedName>
        <fullName evidence="1">Uncharacterized protein</fullName>
    </submittedName>
</protein>
<organism evidence="1 2">
    <name type="scientific">Novosphingobium kalidii</name>
    <dbReference type="NCBI Taxonomy" id="3230299"/>
    <lineage>
        <taxon>Bacteria</taxon>
        <taxon>Pseudomonadati</taxon>
        <taxon>Pseudomonadota</taxon>
        <taxon>Alphaproteobacteria</taxon>
        <taxon>Sphingomonadales</taxon>
        <taxon>Sphingomonadaceae</taxon>
        <taxon>Novosphingobium</taxon>
    </lineage>
</organism>
<sequence>MSMASAISWRGTKCGQQEYTATLVAYSREKLKLPTDENMQVLRPLPLPEHLRSRRASQQLRGVEQILNIPALQRCEKWNASDLSSLNSELSCCHGCPRLRSQWGR</sequence>
<reference evidence="1 2" key="1">
    <citation type="submission" date="2024-07" db="EMBL/GenBank/DDBJ databases">
        <title>Novosphingobium kalidii RD2P27.</title>
        <authorList>
            <person name="Sun J.-Q."/>
        </authorList>
    </citation>
    <scope>NUCLEOTIDE SEQUENCE [LARGE SCALE GENOMIC DNA]</scope>
    <source>
        <strain evidence="1 2">RD2P27</strain>
    </source>
</reference>
<gene>
    <name evidence="1" type="ORF">ABVV53_01710</name>
</gene>
<evidence type="ECO:0000313" key="1">
    <source>
        <dbReference type="EMBL" id="MET1754185.1"/>
    </source>
</evidence>
<accession>A0ABV2CXK5</accession>
<name>A0ABV2CXK5_9SPHN</name>
<proteinExistence type="predicted"/>
<dbReference type="EMBL" id="JBEWLY010000005">
    <property type="protein sequence ID" value="MET1754185.1"/>
    <property type="molecule type" value="Genomic_DNA"/>
</dbReference>
<evidence type="ECO:0000313" key="2">
    <source>
        <dbReference type="Proteomes" id="UP001548713"/>
    </source>
</evidence>
<dbReference type="Proteomes" id="UP001548713">
    <property type="component" value="Unassembled WGS sequence"/>
</dbReference>